<accession>A0A3S0PJX8</accession>
<evidence type="ECO:0000313" key="3">
    <source>
        <dbReference type="EMBL" id="RUL77749.1"/>
    </source>
</evidence>
<dbReference type="InterPro" id="IPR012334">
    <property type="entry name" value="Pectin_lyas_fold"/>
</dbReference>
<feature type="chain" id="PRO_5018687505" evidence="1">
    <location>
        <begin position="27"/>
        <end position="497"/>
    </location>
</feature>
<protein>
    <submittedName>
        <fullName evidence="3">Right-handed parallel beta-helix repeat-containing protein</fullName>
    </submittedName>
</protein>
<sequence length="497" mass="52706">MRTALIGQVFTVLALAGAPAPTPAYAAAPALAPAAAAVCGNPSLLTGPSAAPPGAITVEAGDNHAVDFGQKGQTYWFKPGIHTLASDIYGQITPDNNSTFIGAPGAILDGKNTNLYAFTGQATGVTIEYLTIQNFGTAGANNNEGVVNHDAGHGWTIQNNTIQGNAGAGLFVGTSNTVKYNCLTRNGQYGFSAYEDNGVSNVVIDHNEIAYNNTYGWETAQPGCGCTGGGKFWATHTATITNNWFHNNHEGPGLWADTNNDDFDIENNVFSDEENSGIIYETSYNALIKNNVFQRNANVSGPTNPGFPTGAIYISESGGDSRVPARYQSIAITSNTFTDNWSGVVIWENADRYCNSPADTSTGDCTLVNPNVANLSTCVSGTINNTPYFSDCRWKSQNVQVNNNVFSFSPSNIGSSCTPANGCGFQGLFSNWGSYPTWSPYQGDIVEQAITFSQGNVFSGNTYTGPWQFMAHDQGVTLTSAQWQAAPYGQDANSSFH</sequence>
<evidence type="ECO:0000256" key="1">
    <source>
        <dbReference type="SAM" id="SignalP"/>
    </source>
</evidence>
<evidence type="ECO:0000259" key="2">
    <source>
        <dbReference type="Pfam" id="PF13229"/>
    </source>
</evidence>
<dbReference type="Pfam" id="PF13229">
    <property type="entry name" value="Beta_helix"/>
    <property type="match status" value="1"/>
</dbReference>
<keyword evidence="1" id="KW-0732">Signal</keyword>
<organism evidence="3 4">
    <name type="scientific">Dyella choica</name>
    <dbReference type="NCBI Taxonomy" id="1927959"/>
    <lineage>
        <taxon>Bacteria</taxon>
        <taxon>Pseudomonadati</taxon>
        <taxon>Pseudomonadota</taxon>
        <taxon>Gammaproteobacteria</taxon>
        <taxon>Lysobacterales</taxon>
        <taxon>Rhodanobacteraceae</taxon>
        <taxon>Dyella</taxon>
    </lineage>
</organism>
<gene>
    <name evidence="3" type="ORF">EKH80_06430</name>
</gene>
<dbReference type="SUPFAM" id="SSF51126">
    <property type="entry name" value="Pectin lyase-like"/>
    <property type="match status" value="1"/>
</dbReference>
<proteinExistence type="predicted"/>
<name>A0A3S0PJX8_9GAMM</name>
<feature type="signal peptide" evidence="1">
    <location>
        <begin position="1"/>
        <end position="26"/>
    </location>
</feature>
<dbReference type="Gene3D" id="2.160.20.10">
    <property type="entry name" value="Single-stranded right-handed beta-helix, Pectin lyase-like"/>
    <property type="match status" value="1"/>
</dbReference>
<dbReference type="OrthoDB" id="9807425at2"/>
<keyword evidence="4" id="KW-1185">Reference proteome</keyword>
<dbReference type="EMBL" id="RYYV01000004">
    <property type="protein sequence ID" value="RUL77749.1"/>
    <property type="molecule type" value="Genomic_DNA"/>
</dbReference>
<reference evidence="3 4" key="1">
    <citation type="submission" date="2018-12" db="EMBL/GenBank/DDBJ databases">
        <title>Dyella dinghuensis sp. nov. DHOA06 and Dyella choica sp. nov. 4M-K27, isolated from forest soil.</title>
        <authorList>
            <person name="Qiu L.-H."/>
            <person name="Gao Z.-H."/>
        </authorList>
    </citation>
    <scope>NUCLEOTIDE SEQUENCE [LARGE SCALE GENOMIC DNA]</scope>
    <source>
        <strain evidence="3 4">4M-K27</strain>
    </source>
</reference>
<dbReference type="InterPro" id="IPR006626">
    <property type="entry name" value="PbH1"/>
</dbReference>
<feature type="domain" description="Right handed beta helix" evidence="2">
    <location>
        <begin position="149"/>
        <end position="317"/>
    </location>
</feature>
<dbReference type="Proteomes" id="UP000274358">
    <property type="component" value="Unassembled WGS sequence"/>
</dbReference>
<comment type="caution">
    <text evidence="3">The sequence shown here is derived from an EMBL/GenBank/DDBJ whole genome shotgun (WGS) entry which is preliminary data.</text>
</comment>
<dbReference type="SMART" id="SM00710">
    <property type="entry name" value="PbH1"/>
    <property type="match status" value="9"/>
</dbReference>
<evidence type="ECO:0000313" key="4">
    <source>
        <dbReference type="Proteomes" id="UP000274358"/>
    </source>
</evidence>
<dbReference type="AlphaFoldDB" id="A0A3S0PJX8"/>
<dbReference type="InterPro" id="IPR011050">
    <property type="entry name" value="Pectin_lyase_fold/virulence"/>
</dbReference>
<dbReference type="InterPro" id="IPR039448">
    <property type="entry name" value="Beta_helix"/>
</dbReference>